<comment type="catalytic activity">
    <reaction evidence="1">
        <text>[protein]-peptidylproline (omega=180) = [protein]-peptidylproline (omega=0)</text>
        <dbReference type="Rhea" id="RHEA:16237"/>
        <dbReference type="Rhea" id="RHEA-COMP:10747"/>
        <dbReference type="Rhea" id="RHEA-COMP:10748"/>
        <dbReference type="ChEBI" id="CHEBI:83833"/>
        <dbReference type="ChEBI" id="CHEBI:83834"/>
        <dbReference type="EC" id="5.2.1.8"/>
    </reaction>
</comment>
<sequence length="243" mass="26523">MPPAQQPLARQSVPAIRQQADALLVRRVLAAQAAADGLERDPLVQRQLQLARERVLSDALLARVDAQAVADEQALQAYARQRYQAQPERFALPEQVRVRHILLRGDDADAQAQAVLEALRGGARFEDVARERSQDPGSAATGGDLGFFGKGRMVPPFEEAAFALKAPGDLSGPVRTQFGVHILQLVERRPAGQQPFAEVRAALVEEAAQALRNQARVELRDRILRDVTADEAAFAPLVQQPAQ</sequence>
<dbReference type="InterPro" id="IPR000297">
    <property type="entry name" value="PPIase_PpiC"/>
</dbReference>
<comment type="similarity">
    <text evidence="2">Belongs to the PpiC/parvulin rotamase family.</text>
</comment>
<keyword evidence="9" id="KW-1185">Reference proteome</keyword>
<evidence type="ECO:0000256" key="6">
    <source>
        <dbReference type="PROSITE-ProRule" id="PRU00278"/>
    </source>
</evidence>
<dbReference type="PANTHER" id="PTHR47245:SF2">
    <property type="entry name" value="PEPTIDYL-PROLYL CIS-TRANS ISOMERASE HP_0175-RELATED"/>
    <property type="match status" value="1"/>
</dbReference>
<comment type="caution">
    <text evidence="8">The sequence shown here is derived from an EMBL/GenBank/DDBJ whole genome shotgun (WGS) entry which is preliminary data.</text>
</comment>
<dbReference type="SUPFAM" id="SSF54534">
    <property type="entry name" value="FKBP-like"/>
    <property type="match status" value="1"/>
</dbReference>
<evidence type="ECO:0000256" key="5">
    <source>
        <dbReference type="ARBA" id="ARBA00023235"/>
    </source>
</evidence>
<feature type="domain" description="PpiC" evidence="7">
    <location>
        <begin position="93"/>
        <end position="187"/>
    </location>
</feature>
<dbReference type="STRING" id="1101373.A9O67_11415"/>
<accession>A0A1A6DYA7</accession>
<dbReference type="AlphaFoldDB" id="A0A1A6DYA7"/>
<evidence type="ECO:0000256" key="1">
    <source>
        <dbReference type="ARBA" id="ARBA00000971"/>
    </source>
</evidence>
<name>A0A1A6DYA7_9BURK</name>
<dbReference type="PANTHER" id="PTHR47245">
    <property type="entry name" value="PEPTIDYLPROLYL ISOMERASE"/>
    <property type="match status" value="1"/>
</dbReference>
<evidence type="ECO:0000313" key="9">
    <source>
        <dbReference type="Proteomes" id="UP000091969"/>
    </source>
</evidence>
<dbReference type="GO" id="GO:0003755">
    <property type="term" value="F:peptidyl-prolyl cis-trans isomerase activity"/>
    <property type="evidence" value="ECO:0007669"/>
    <property type="project" value="UniProtKB-KW"/>
</dbReference>
<evidence type="ECO:0000256" key="3">
    <source>
        <dbReference type="ARBA" id="ARBA00013194"/>
    </source>
</evidence>
<dbReference type="EMBL" id="LZDH01000005">
    <property type="protein sequence ID" value="OBS31942.1"/>
    <property type="molecule type" value="Genomic_DNA"/>
</dbReference>
<dbReference type="PROSITE" id="PS50198">
    <property type="entry name" value="PPIC_PPIASE_2"/>
    <property type="match status" value="1"/>
</dbReference>
<dbReference type="Pfam" id="PF13616">
    <property type="entry name" value="Rotamase_3"/>
    <property type="match status" value="1"/>
</dbReference>
<dbReference type="InterPro" id="IPR050245">
    <property type="entry name" value="PrsA_foldase"/>
</dbReference>
<evidence type="ECO:0000256" key="2">
    <source>
        <dbReference type="ARBA" id="ARBA00007656"/>
    </source>
</evidence>
<keyword evidence="5 6" id="KW-0413">Isomerase</keyword>
<dbReference type="InterPro" id="IPR023058">
    <property type="entry name" value="PPIase_PpiC_CS"/>
</dbReference>
<dbReference type="Proteomes" id="UP000091969">
    <property type="component" value="Unassembled WGS sequence"/>
</dbReference>
<reference evidence="8 9" key="1">
    <citation type="submission" date="2016-06" db="EMBL/GenBank/DDBJ databases">
        <title>Genome sequence of Tepidimonas fonticaldi PL17.</title>
        <authorList>
            <person name="Pinnaka A.K."/>
        </authorList>
    </citation>
    <scope>NUCLEOTIDE SEQUENCE [LARGE SCALE GENOMIC DNA]</scope>
    <source>
        <strain evidence="8 9">PL17</strain>
    </source>
</reference>
<dbReference type="Gene3D" id="3.10.50.40">
    <property type="match status" value="1"/>
</dbReference>
<dbReference type="InterPro" id="IPR046357">
    <property type="entry name" value="PPIase_dom_sf"/>
</dbReference>
<evidence type="ECO:0000313" key="8">
    <source>
        <dbReference type="EMBL" id="OBS31942.1"/>
    </source>
</evidence>
<proteinExistence type="inferred from homology"/>
<keyword evidence="4 6" id="KW-0697">Rotamase</keyword>
<dbReference type="EC" id="5.2.1.8" evidence="3"/>
<evidence type="ECO:0000256" key="4">
    <source>
        <dbReference type="ARBA" id="ARBA00023110"/>
    </source>
</evidence>
<organism evidence="8 9">
    <name type="scientific">Tepidimonas fonticaldi</name>
    <dbReference type="NCBI Taxonomy" id="1101373"/>
    <lineage>
        <taxon>Bacteria</taxon>
        <taxon>Pseudomonadati</taxon>
        <taxon>Pseudomonadota</taxon>
        <taxon>Betaproteobacteria</taxon>
        <taxon>Burkholderiales</taxon>
        <taxon>Tepidimonas</taxon>
    </lineage>
</organism>
<evidence type="ECO:0000259" key="7">
    <source>
        <dbReference type="PROSITE" id="PS50198"/>
    </source>
</evidence>
<protein>
    <recommendedName>
        <fullName evidence="3">peptidylprolyl isomerase</fullName>
        <ecNumber evidence="3">5.2.1.8</ecNumber>
    </recommendedName>
</protein>
<dbReference type="PROSITE" id="PS01096">
    <property type="entry name" value="PPIC_PPIASE_1"/>
    <property type="match status" value="1"/>
</dbReference>
<gene>
    <name evidence="8" type="ORF">A9O67_11415</name>
</gene>